<dbReference type="AlphaFoldDB" id="A0A517SN14"/>
<name>A0A517SN14_9PLAN</name>
<organism evidence="3 4">
    <name type="scientific">Caulifigura coniformis</name>
    <dbReference type="NCBI Taxonomy" id="2527983"/>
    <lineage>
        <taxon>Bacteria</taxon>
        <taxon>Pseudomonadati</taxon>
        <taxon>Planctomycetota</taxon>
        <taxon>Planctomycetia</taxon>
        <taxon>Planctomycetales</taxon>
        <taxon>Planctomycetaceae</taxon>
        <taxon>Caulifigura</taxon>
    </lineage>
</organism>
<feature type="transmembrane region" description="Helical" evidence="2">
    <location>
        <begin position="683"/>
        <end position="703"/>
    </location>
</feature>
<keyword evidence="2" id="KW-1133">Transmembrane helix</keyword>
<feature type="region of interest" description="Disordered" evidence="1">
    <location>
        <begin position="228"/>
        <end position="260"/>
    </location>
</feature>
<gene>
    <name evidence="3" type="ORF">Pan44_55820</name>
</gene>
<feature type="transmembrane region" description="Helical" evidence="2">
    <location>
        <begin position="548"/>
        <end position="567"/>
    </location>
</feature>
<accession>A0A517SN14</accession>
<reference evidence="3 4" key="1">
    <citation type="submission" date="2019-02" db="EMBL/GenBank/DDBJ databases">
        <title>Deep-cultivation of Planctomycetes and their phenomic and genomic characterization uncovers novel biology.</title>
        <authorList>
            <person name="Wiegand S."/>
            <person name="Jogler M."/>
            <person name="Boedeker C."/>
            <person name="Pinto D."/>
            <person name="Vollmers J."/>
            <person name="Rivas-Marin E."/>
            <person name="Kohn T."/>
            <person name="Peeters S.H."/>
            <person name="Heuer A."/>
            <person name="Rast P."/>
            <person name="Oberbeckmann S."/>
            <person name="Bunk B."/>
            <person name="Jeske O."/>
            <person name="Meyerdierks A."/>
            <person name="Storesund J.E."/>
            <person name="Kallscheuer N."/>
            <person name="Luecker S."/>
            <person name="Lage O.M."/>
            <person name="Pohl T."/>
            <person name="Merkel B.J."/>
            <person name="Hornburger P."/>
            <person name="Mueller R.-W."/>
            <person name="Bruemmer F."/>
            <person name="Labrenz M."/>
            <person name="Spormann A.M."/>
            <person name="Op den Camp H."/>
            <person name="Overmann J."/>
            <person name="Amann R."/>
            <person name="Jetten M.S.M."/>
            <person name="Mascher T."/>
            <person name="Medema M.H."/>
            <person name="Devos D.P."/>
            <person name="Kaster A.-K."/>
            <person name="Ovreas L."/>
            <person name="Rohde M."/>
            <person name="Galperin M.Y."/>
            <person name="Jogler C."/>
        </authorList>
    </citation>
    <scope>NUCLEOTIDE SEQUENCE [LARGE SCALE GENOMIC DNA]</scope>
    <source>
        <strain evidence="3 4">Pan44</strain>
    </source>
</reference>
<dbReference type="RefSeq" id="WP_145034858.1">
    <property type="nucleotide sequence ID" value="NZ_CP036271.1"/>
</dbReference>
<keyword evidence="4" id="KW-1185">Reference proteome</keyword>
<keyword evidence="2" id="KW-0472">Membrane</keyword>
<protein>
    <submittedName>
        <fullName evidence="3">Uncharacterized protein</fullName>
    </submittedName>
</protein>
<evidence type="ECO:0000256" key="2">
    <source>
        <dbReference type="SAM" id="Phobius"/>
    </source>
</evidence>
<evidence type="ECO:0000313" key="4">
    <source>
        <dbReference type="Proteomes" id="UP000315700"/>
    </source>
</evidence>
<dbReference type="OrthoDB" id="5747753at2"/>
<keyword evidence="2" id="KW-0812">Transmembrane</keyword>
<proteinExistence type="predicted"/>
<dbReference type="KEGG" id="ccos:Pan44_55820"/>
<sequence length="1135" mass="128095">MPVASPPRPLSAEASSRLEQADAAVRTADPTAFPIAQRVLKRVITQDLGLTGLGLNIPHRKSWGLAANRAQQLLEPDELGLASYDALPPHVLLLARPEDDELERLGASELCLRYWRMLFHIRVHRALDEALETGRLTDRLVRQHVEAIGQVAFDEIDVMLRREKYLPPDHTRTMAFIEFAAVFLELKHFEPGWLDAYFPGLGDVSAAEKVLAGYLNSDELLVETHVEGAPRQPLSPPPADEPGASLWWTDDDEKPRGPQSYHRLGERAVKASARGNNARAARLWLQAAYHSPSLLSGDAVLHARREISALTLRLQAALRFADHEAEEWTEALFALLAAARPGFWNPDARLLYDLQRVVLDHERDVFVVDSWKWLRSFGNRPLRRKLPYQREVMMCRHLKSAIRRLTSSRLTGRLRDSLSHLLHHAADEAEIQLRDRLRPVIDGAMTDVKLEPANVPERVARTKVIEECLDVIADQGHLNLGHLRDAISRNQLKFRDLSDRDLLTGGPLLQLDRRLDSVLDGVYQRGEFYLRWLQRLSSATFGTPVGRWLTLYLIVPFGGAYIVLAGLDHLLELIKHFVPGFPHQPLVSKKTPEITIPVLGAVGTFFLALIHSPPLRKVIGRGFSSFWSVLKGVAFDIPARLLKQPAVKAFLRSRPIVAFRRHLLFPLFVTAILFPLARGPSTFVAQNPWAVASIIFGLSMVLLNSRIGRTFEATTAEWFEWTWYTVRVRIFVALFEGIMDFFKRVMEWIERVLYAVDEWLRFKSGESQVTLVIKAVLGLFWSFIAYLIRFCVTLLIEPQINPIKHFPVVTVSHKIILPMQPMLAGQLAPAMGHAYANTVAGAIIFGIPGVFGFLVWELKENWRLYAANRSPTLKPTIVGSHGETVTRLLRPGFHSGALPKGYAKLRRAERRFDSGKRAAIARAHEKLHHVERDFQHFVERELIHLLEASGLVDAGELHVAEIHVTANTIQWSLASRRFPDDPLQATFAEQSGFLVAGIDGTGWLDLLGTQRRIACGIAVAGFYALSGVDIVREHLASALHRRYHSYDIADSGLVVWPEPDFEAEITYPFSDSRTLSPRPARLAERYQLPRLETDDLFFARTAIRWSDWIEFWSRPAASFDATIAGHLPNVLPKGR</sequence>
<dbReference type="EMBL" id="CP036271">
    <property type="protein sequence ID" value="QDT57513.1"/>
    <property type="molecule type" value="Genomic_DNA"/>
</dbReference>
<evidence type="ECO:0000313" key="3">
    <source>
        <dbReference type="EMBL" id="QDT57513.1"/>
    </source>
</evidence>
<feature type="transmembrane region" description="Helical" evidence="2">
    <location>
        <begin position="658"/>
        <end position="677"/>
    </location>
</feature>
<feature type="transmembrane region" description="Helical" evidence="2">
    <location>
        <begin position="771"/>
        <end position="796"/>
    </location>
</feature>
<evidence type="ECO:0000256" key="1">
    <source>
        <dbReference type="SAM" id="MobiDB-lite"/>
    </source>
</evidence>
<dbReference type="InParanoid" id="A0A517SN14"/>
<feature type="transmembrane region" description="Helical" evidence="2">
    <location>
        <begin position="834"/>
        <end position="856"/>
    </location>
</feature>
<dbReference type="Proteomes" id="UP000315700">
    <property type="component" value="Chromosome"/>
</dbReference>